<protein>
    <submittedName>
        <fullName evidence="2">Uncharacterized protein</fullName>
    </submittedName>
</protein>
<evidence type="ECO:0000313" key="2">
    <source>
        <dbReference type="EMBL" id="CAI9720366.1"/>
    </source>
</evidence>
<feature type="region of interest" description="Disordered" evidence="1">
    <location>
        <begin position="1"/>
        <end position="99"/>
    </location>
</feature>
<feature type="compositionally biased region" description="Basic residues" evidence="1">
    <location>
        <begin position="77"/>
        <end position="87"/>
    </location>
</feature>
<feature type="compositionally biased region" description="Basic and acidic residues" evidence="1">
    <location>
        <begin position="88"/>
        <end position="99"/>
    </location>
</feature>
<accession>A0AA36EZT4</accession>
<organism evidence="2 3">
    <name type="scientific">Octopus vulgaris</name>
    <name type="common">Common octopus</name>
    <dbReference type="NCBI Taxonomy" id="6645"/>
    <lineage>
        <taxon>Eukaryota</taxon>
        <taxon>Metazoa</taxon>
        <taxon>Spiralia</taxon>
        <taxon>Lophotrochozoa</taxon>
        <taxon>Mollusca</taxon>
        <taxon>Cephalopoda</taxon>
        <taxon>Coleoidea</taxon>
        <taxon>Octopodiformes</taxon>
        <taxon>Octopoda</taxon>
        <taxon>Incirrata</taxon>
        <taxon>Octopodidae</taxon>
        <taxon>Octopus</taxon>
    </lineage>
</organism>
<name>A0AA36EZT4_OCTVU</name>
<sequence length="99" mass="11713">MRVRGHHKDRVPLIRIHTQRKDGGKGTNERAKERADAGEITNREEDKIEKDRTQKDKEKKKSEVKESKEEIEGVISPKRRKRSKKREHSVENKKEVFIS</sequence>
<evidence type="ECO:0000256" key="1">
    <source>
        <dbReference type="SAM" id="MobiDB-lite"/>
    </source>
</evidence>
<gene>
    <name evidence="2" type="ORF">OCTVUL_1B001673</name>
</gene>
<reference evidence="2" key="1">
    <citation type="submission" date="2023-08" db="EMBL/GenBank/DDBJ databases">
        <authorList>
            <person name="Alioto T."/>
            <person name="Alioto T."/>
            <person name="Gomez Garrido J."/>
        </authorList>
    </citation>
    <scope>NUCLEOTIDE SEQUENCE</scope>
</reference>
<proteinExistence type="predicted"/>
<dbReference type="EMBL" id="OX597816">
    <property type="protein sequence ID" value="CAI9720366.1"/>
    <property type="molecule type" value="Genomic_DNA"/>
</dbReference>
<evidence type="ECO:0000313" key="3">
    <source>
        <dbReference type="Proteomes" id="UP001162480"/>
    </source>
</evidence>
<dbReference type="AlphaFoldDB" id="A0AA36EZT4"/>
<feature type="compositionally biased region" description="Basic and acidic residues" evidence="1">
    <location>
        <begin position="19"/>
        <end position="71"/>
    </location>
</feature>
<keyword evidence="3" id="KW-1185">Reference proteome</keyword>
<dbReference type="Proteomes" id="UP001162480">
    <property type="component" value="Chromosome 3"/>
</dbReference>